<sequence length="168" mass="19492">MSDIGTKYSRGNGMGNKWGKNWPKKAAVKGKLKNRINSRAKGIRGENMFCEWLIMRLDLHKAPESQKPRRNLDQFKFGRTDVIYPPFIFEIKNCEKRDLQSFWNQAVFASRDLSLEPIVAIYEGRGNWSFLITATLIGNERGFMHLNEITFVPYMERRFASSTTLGLH</sequence>
<evidence type="ECO:0000313" key="1">
    <source>
        <dbReference type="EMBL" id="KKN11586.1"/>
    </source>
</evidence>
<organism evidence="1">
    <name type="scientific">marine sediment metagenome</name>
    <dbReference type="NCBI Taxonomy" id="412755"/>
    <lineage>
        <taxon>unclassified sequences</taxon>
        <taxon>metagenomes</taxon>
        <taxon>ecological metagenomes</taxon>
    </lineage>
</organism>
<reference evidence="1" key="1">
    <citation type="journal article" date="2015" name="Nature">
        <title>Complex archaea that bridge the gap between prokaryotes and eukaryotes.</title>
        <authorList>
            <person name="Spang A."/>
            <person name="Saw J.H."/>
            <person name="Jorgensen S.L."/>
            <person name="Zaremba-Niedzwiedzka K."/>
            <person name="Martijn J."/>
            <person name="Lind A.E."/>
            <person name="van Eijk R."/>
            <person name="Schleper C."/>
            <person name="Guy L."/>
            <person name="Ettema T.J."/>
        </authorList>
    </citation>
    <scope>NUCLEOTIDE SEQUENCE</scope>
</reference>
<comment type="caution">
    <text evidence="1">The sequence shown here is derived from an EMBL/GenBank/DDBJ whole genome shotgun (WGS) entry which is preliminary data.</text>
</comment>
<dbReference type="AlphaFoldDB" id="A0A0F9QEB8"/>
<accession>A0A0F9QEB8</accession>
<protein>
    <submittedName>
        <fullName evidence="1">Uncharacterized protein</fullName>
    </submittedName>
</protein>
<name>A0A0F9QEB8_9ZZZZ</name>
<dbReference type="EMBL" id="LAZR01004120">
    <property type="protein sequence ID" value="KKN11586.1"/>
    <property type="molecule type" value="Genomic_DNA"/>
</dbReference>
<proteinExistence type="predicted"/>
<gene>
    <name evidence="1" type="ORF">LCGC14_1025060</name>
</gene>